<dbReference type="EMBL" id="BMGK01000002">
    <property type="protein sequence ID" value="GGD84618.1"/>
    <property type="molecule type" value="Genomic_DNA"/>
</dbReference>
<gene>
    <name evidence="1" type="ORF">GCM10011312_05810</name>
</gene>
<name>A0A8J2V8M2_9FLAO</name>
<evidence type="ECO:0000313" key="1">
    <source>
        <dbReference type="EMBL" id="GGD84618.1"/>
    </source>
</evidence>
<sequence length="92" mass="10689">MDLVETIVNFFKKPEEETKDRAPEGVCALCWGRQQYDGKIRTLYKDKQIDVNNHKDSYMLVQDFVKTNLDGIRLKKGTLETCPHCNTDSNIH</sequence>
<reference evidence="1" key="1">
    <citation type="journal article" date="2014" name="Int. J. Syst. Evol. Microbiol.">
        <title>Complete genome sequence of Corynebacterium casei LMG S-19264T (=DSM 44701T), isolated from a smear-ripened cheese.</title>
        <authorList>
            <consortium name="US DOE Joint Genome Institute (JGI-PGF)"/>
            <person name="Walter F."/>
            <person name="Albersmeier A."/>
            <person name="Kalinowski J."/>
            <person name="Ruckert C."/>
        </authorList>
    </citation>
    <scope>NUCLEOTIDE SEQUENCE</scope>
    <source>
        <strain evidence="1">CGMCC 1.12924</strain>
    </source>
</reference>
<protein>
    <submittedName>
        <fullName evidence="1">Uncharacterized protein</fullName>
    </submittedName>
</protein>
<proteinExistence type="predicted"/>
<comment type="caution">
    <text evidence="1">The sequence shown here is derived from an EMBL/GenBank/DDBJ whole genome shotgun (WGS) entry which is preliminary data.</text>
</comment>
<dbReference type="Proteomes" id="UP000652231">
    <property type="component" value="Unassembled WGS sequence"/>
</dbReference>
<accession>A0A8J2V8M2</accession>
<evidence type="ECO:0000313" key="2">
    <source>
        <dbReference type="Proteomes" id="UP000652231"/>
    </source>
</evidence>
<dbReference type="AlphaFoldDB" id="A0A8J2V8M2"/>
<organism evidence="1 2">
    <name type="scientific">Planktosalinus lacus</name>
    <dbReference type="NCBI Taxonomy" id="1526573"/>
    <lineage>
        <taxon>Bacteria</taxon>
        <taxon>Pseudomonadati</taxon>
        <taxon>Bacteroidota</taxon>
        <taxon>Flavobacteriia</taxon>
        <taxon>Flavobacteriales</taxon>
        <taxon>Flavobacteriaceae</taxon>
        <taxon>Planktosalinus</taxon>
    </lineage>
</organism>
<keyword evidence="2" id="KW-1185">Reference proteome</keyword>
<reference evidence="1" key="2">
    <citation type="submission" date="2020-09" db="EMBL/GenBank/DDBJ databases">
        <authorList>
            <person name="Sun Q."/>
            <person name="Zhou Y."/>
        </authorList>
    </citation>
    <scope>NUCLEOTIDE SEQUENCE</scope>
    <source>
        <strain evidence="1">CGMCC 1.12924</strain>
    </source>
</reference>
<dbReference type="RefSeq" id="WP_188439309.1">
    <property type="nucleotide sequence ID" value="NZ_BMGK01000002.1"/>
</dbReference>